<dbReference type="OrthoDB" id="3427at2759"/>
<organism evidence="10 11">
    <name type="scientific">Epicoccum nigrum</name>
    <name type="common">Soil fungus</name>
    <name type="synonym">Epicoccum purpurascens</name>
    <dbReference type="NCBI Taxonomy" id="105696"/>
    <lineage>
        <taxon>Eukaryota</taxon>
        <taxon>Fungi</taxon>
        <taxon>Dikarya</taxon>
        <taxon>Ascomycota</taxon>
        <taxon>Pezizomycotina</taxon>
        <taxon>Dothideomycetes</taxon>
        <taxon>Pleosporomycetidae</taxon>
        <taxon>Pleosporales</taxon>
        <taxon>Pleosporineae</taxon>
        <taxon>Didymellaceae</taxon>
        <taxon>Epicoccum</taxon>
    </lineage>
</organism>
<evidence type="ECO:0000256" key="7">
    <source>
        <dbReference type="RuleBase" id="RU003827"/>
    </source>
</evidence>
<dbReference type="InterPro" id="IPR015720">
    <property type="entry name" value="Emp24-like"/>
</dbReference>
<dbReference type="PROSITE" id="PS50866">
    <property type="entry name" value="GOLD"/>
    <property type="match status" value="1"/>
</dbReference>
<keyword evidence="11" id="KW-1185">Reference proteome</keyword>
<keyword evidence="4 8" id="KW-0732">Signal</keyword>
<evidence type="ECO:0000313" key="11">
    <source>
        <dbReference type="Proteomes" id="UP000193240"/>
    </source>
</evidence>
<dbReference type="AlphaFoldDB" id="A0A1Y2M7B0"/>
<evidence type="ECO:0000259" key="9">
    <source>
        <dbReference type="PROSITE" id="PS50866"/>
    </source>
</evidence>
<dbReference type="InParanoid" id="A0A1Y2M7B0"/>
<keyword evidence="6" id="KW-0472">Membrane</keyword>
<comment type="similarity">
    <text evidence="2 7">Belongs to the EMP24/GP25L family.</text>
</comment>
<sequence length="219" mass="24694">MWKPTVLLAAALAVPAQALHFFIDGAVQKCFFEELPKDTLVVGHYHAEVWSDATKSFISSPDTGVFITVEETFDNNHRIVAQRGNREGKFTFSAADSGQHRICVTPQNVPSGGWMGHGIHGSVKFTLDMAIGETSRIESTDKAHVQTLVEKVQDLNSRLQDVRREQIFQREREAEFRDQSESTNSRVVRWTLIQLAVLGVTCAWQLTHLRAFFVKQKLV</sequence>
<keyword evidence="5" id="KW-1133">Transmembrane helix</keyword>
<feature type="domain" description="GOLD" evidence="9">
    <location>
        <begin position="28"/>
        <end position="129"/>
    </location>
</feature>
<evidence type="ECO:0000256" key="6">
    <source>
        <dbReference type="ARBA" id="ARBA00023136"/>
    </source>
</evidence>
<proteinExistence type="inferred from homology"/>
<dbReference type="Pfam" id="PF01105">
    <property type="entry name" value="EMP24_GP25L"/>
    <property type="match status" value="1"/>
</dbReference>
<evidence type="ECO:0000313" key="10">
    <source>
        <dbReference type="EMBL" id="OSS51387.1"/>
    </source>
</evidence>
<name>A0A1Y2M7B0_EPING</name>
<feature type="signal peptide" evidence="8">
    <location>
        <begin position="1"/>
        <end position="18"/>
    </location>
</feature>
<dbReference type="GO" id="GO:0016020">
    <property type="term" value="C:membrane"/>
    <property type="evidence" value="ECO:0007669"/>
    <property type="project" value="UniProtKB-SubCell"/>
</dbReference>
<gene>
    <name evidence="10" type="ORF">B5807_03973</name>
</gene>
<dbReference type="InterPro" id="IPR009038">
    <property type="entry name" value="GOLD_dom"/>
</dbReference>
<protein>
    <recommendedName>
        <fullName evidence="9">GOLD domain-containing protein</fullName>
    </recommendedName>
</protein>
<dbReference type="SMART" id="SM01190">
    <property type="entry name" value="EMP24_GP25L"/>
    <property type="match status" value="1"/>
</dbReference>
<dbReference type="OMA" id="GATCAWQ"/>
<feature type="chain" id="PRO_5012463501" description="GOLD domain-containing protein" evidence="8">
    <location>
        <begin position="19"/>
        <end position="219"/>
    </location>
</feature>
<evidence type="ECO:0000256" key="4">
    <source>
        <dbReference type="ARBA" id="ARBA00022729"/>
    </source>
</evidence>
<evidence type="ECO:0000256" key="2">
    <source>
        <dbReference type="ARBA" id="ARBA00007104"/>
    </source>
</evidence>
<keyword evidence="3 7" id="KW-0812">Transmembrane</keyword>
<dbReference type="PANTHER" id="PTHR22811">
    <property type="entry name" value="TRANSMEMBRANE EMP24 DOMAIN-CONTAINING PROTEIN"/>
    <property type="match status" value="1"/>
</dbReference>
<comment type="subcellular location">
    <subcellularLocation>
        <location evidence="1 7">Membrane</location>
        <topology evidence="1 7">Single-pass type I membrane protein</topology>
    </subcellularLocation>
</comment>
<dbReference type="FunCoup" id="A0A1Y2M7B0">
    <property type="interactions" value="496"/>
</dbReference>
<evidence type="ECO:0000256" key="5">
    <source>
        <dbReference type="ARBA" id="ARBA00022989"/>
    </source>
</evidence>
<dbReference type="STRING" id="105696.A0A1Y2M7B0"/>
<reference evidence="10 11" key="1">
    <citation type="journal article" date="2017" name="Genome Announc.">
        <title>Genome sequence of the saprophytic ascomycete Epicoccum nigrum ICMP 19927 strain isolated from New Zealand.</title>
        <authorList>
            <person name="Fokin M."/>
            <person name="Fleetwood D."/>
            <person name="Weir B.S."/>
            <person name="Villas-Boas S.G."/>
        </authorList>
    </citation>
    <scope>NUCLEOTIDE SEQUENCE [LARGE SCALE GENOMIC DNA]</scope>
    <source>
        <strain evidence="10 11">ICMP 19927</strain>
    </source>
</reference>
<evidence type="ECO:0000256" key="1">
    <source>
        <dbReference type="ARBA" id="ARBA00004479"/>
    </source>
</evidence>
<dbReference type="EMBL" id="KZ107840">
    <property type="protein sequence ID" value="OSS51387.1"/>
    <property type="molecule type" value="Genomic_DNA"/>
</dbReference>
<evidence type="ECO:0000256" key="3">
    <source>
        <dbReference type="ARBA" id="ARBA00022692"/>
    </source>
</evidence>
<accession>A0A1Y2M7B0</accession>
<dbReference type="Proteomes" id="UP000193240">
    <property type="component" value="Unassembled WGS sequence"/>
</dbReference>
<evidence type="ECO:0000256" key="8">
    <source>
        <dbReference type="SAM" id="SignalP"/>
    </source>
</evidence>